<feature type="region of interest" description="Disordered" evidence="1">
    <location>
        <begin position="28"/>
        <end position="84"/>
    </location>
</feature>
<reference evidence="3" key="1">
    <citation type="journal article" date="2019" name="Int. J. Syst. Evol. Microbiol.">
        <title>The Global Catalogue of Microorganisms (GCM) 10K type strain sequencing project: providing services to taxonomists for standard genome sequencing and annotation.</title>
        <authorList>
            <consortium name="The Broad Institute Genomics Platform"/>
            <consortium name="The Broad Institute Genome Sequencing Center for Infectious Disease"/>
            <person name="Wu L."/>
            <person name="Ma J."/>
        </authorList>
    </citation>
    <scope>NUCLEOTIDE SEQUENCE [LARGE SCALE GENOMIC DNA]</scope>
    <source>
        <strain evidence="3">JCM 4594</strain>
    </source>
</reference>
<keyword evidence="3" id="KW-1185">Reference proteome</keyword>
<name>A0ABQ3ARG1_9ACTN</name>
<dbReference type="Proteomes" id="UP000600946">
    <property type="component" value="Unassembled WGS sequence"/>
</dbReference>
<accession>A0ABQ3ARG1</accession>
<proteinExistence type="predicted"/>
<sequence>MTKVLWAASRQMRPNITDYYDPYPLMTWAAGPKHPPNRRNTSKANSETRGPRRRRAKVRPAGPPPTTRTDSARERLAAAAMKAA</sequence>
<evidence type="ECO:0000313" key="2">
    <source>
        <dbReference type="EMBL" id="GGY64465.1"/>
    </source>
</evidence>
<comment type="caution">
    <text evidence="2">The sequence shown here is derived from an EMBL/GenBank/DDBJ whole genome shotgun (WGS) entry which is preliminary data.</text>
</comment>
<evidence type="ECO:0000313" key="3">
    <source>
        <dbReference type="Proteomes" id="UP000600946"/>
    </source>
</evidence>
<evidence type="ECO:0000256" key="1">
    <source>
        <dbReference type="SAM" id="MobiDB-lite"/>
    </source>
</evidence>
<organism evidence="2 3">
    <name type="scientific">Streptomyces xanthochromogenes</name>
    <dbReference type="NCBI Taxonomy" id="67384"/>
    <lineage>
        <taxon>Bacteria</taxon>
        <taxon>Bacillati</taxon>
        <taxon>Actinomycetota</taxon>
        <taxon>Actinomycetes</taxon>
        <taxon>Kitasatosporales</taxon>
        <taxon>Streptomycetaceae</taxon>
        <taxon>Streptomyces</taxon>
    </lineage>
</organism>
<protein>
    <submittedName>
        <fullName evidence="2">Uncharacterized protein</fullName>
    </submittedName>
</protein>
<gene>
    <name evidence="2" type="ORF">GCM10010326_68990</name>
</gene>
<dbReference type="EMBL" id="BMUU01000017">
    <property type="protein sequence ID" value="GGY64465.1"/>
    <property type="molecule type" value="Genomic_DNA"/>
</dbReference>